<reference evidence="2 3" key="1">
    <citation type="submission" date="2019-05" db="EMBL/GenBank/DDBJ databases">
        <title>Another draft genome of Portunus trituberculatus and its Hox gene families provides insights of decapod evolution.</title>
        <authorList>
            <person name="Jeong J.-H."/>
            <person name="Song I."/>
            <person name="Kim S."/>
            <person name="Choi T."/>
            <person name="Kim D."/>
            <person name="Ryu S."/>
            <person name="Kim W."/>
        </authorList>
    </citation>
    <scope>NUCLEOTIDE SEQUENCE [LARGE SCALE GENOMIC DNA]</scope>
    <source>
        <tissue evidence="2">Muscle</tissue>
    </source>
</reference>
<dbReference type="AlphaFoldDB" id="A0A5B7KIT0"/>
<feature type="region of interest" description="Disordered" evidence="1">
    <location>
        <begin position="22"/>
        <end position="60"/>
    </location>
</feature>
<evidence type="ECO:0000313" key="3">
    <source>
        <dbReference type="Proteomes" id="UP000324222"/>
    </source>
</evidence>
<evidence type="ECO:0000256" key="1">
    <source>
        <dbReference type="SAM" id="MobiDB-lite"/>
    </source>
</evidence>
<dbReference type="Proteomes" id="UP000324222">
    <property type="component" value="Unassembled WGS sequence"/>
</dbReference>
<accession>A0A5B7KIT0</accession>
<comment type="caution">
    <text evidence="2">The sequence shown here is derived from an EMBL/GenBank/DDBJ whole genome shotgun (WGS) entry which is preliminary data.</text>
</comment>
<proteinExistence type="predicted"/>
<protein>
    <submittedName>
        <fullName evidence="2">Uncharacterized protein</fullName>
    </submittedName>
</protein>
<sequence length="60" mass="6583">MVQSHLKLVVKKIVPVLKELNEENDSGEERAAEKKEGASLQWPEPSPLASLLSGMQGKLN</sequence>
<name>A0A5B7KIT0_PORTR</name>
<dbReference type="EMBL" id="VSRR010141357">
    <property type="protein sequence ID" value="MPD04505.1"/>
    <property type="molecule type" value="Genomic_DNA"/>
</dbReference>
<gene>
    <name evidence="2" type="ORF">E2C01_100198</name>
</gene>
<evidence type="ECO:0000313" key="2">
    <source>
        <dbReference type="EMBL" id="MPD04505.1"/>
    </source>
</evidence>
<feature type="compositionally biased region" description="Basic and acidic residues" evidence="1">
    <location>
        <begin position="27"/>
        <end position="37"/>
    </location>
</feature>
<organism evidence="2 3">
    <name type="scientific">Portunus trituberculatus</name>
    <name type="common">Swimming crab</name>
    <name type="synonym">Neptunus trituberculatus</name>
    <dbReference type="NCBI Taxonomy" id="210409"/>
    <lineage>
        <taxon>Eukaryota</taxon>
        <taxon>Metazoa</taxon>
        <taxon>Ecdysozoa</taxon>
        <taxon>Arthropoda</taxon>
        <taxon>Crustacea</taxon>
        <taxon>Multicrustacea</taxon>
        <taxon>Malacostraca</taxon>
        <taxon>Eumalacostraca</taxon>
        <taxon>Eucarida</taxon>
        <taxon>Decapoda</taxon>
        <taxon>Pleocyemata</taxon>
        <taxon>Brachyura</taxon>
        <taxon>Eubrachyura</taxon>
        <taxon>Portunoidea</taxon>
        <taxon>Portunidae</taxon>
        <taxon>Portuninae</taxon>
        <taxon>Portunus</taxon>
    </lineage>
</organism>
<keyword evidence="3" id="KW-1185">Reference proteome</keyword>